<reference evidence="3 4" key="1">
    <citation type="submission" date="2018-12" db="EMBL/GenBank/DDBJ databases">
        <authorList>
            <person name="Li F."/>
        </authorList>
    </citation>
    <scope>NUCLEOTIDE SEQUENCE [LARGE SCALE GENOMIC DNA]</scope>
    <source>
        <strain evidence="3 4">EGI 6500705</strain>
    </source>
</reference>
<organism evidence="3 4">
    <name type="scientific">Labedella endophytica</name>
    <dbReference type="NCBI Taxonomy" id="1523160"/>
    <lineage>
        <taxon>Bacteria</taxon>
        <taxon>Bacillati</taxon>
        <taxon>Actinomycetota</taxon>
        <taxon>Actinomycetes</taxon>
        <taxon>Micrococcales</taxon>
        <taxon>Microbacteriaceae</taxon>
        <taxon>Labedella</taxon>
    </lineage>
</organism>
<protein>
    <recommendedName>
        <fullName evidence="5">Peptidylprolyl isomerase</fullName>
    </recommendedName>
</protein>
<accession>A0A3S0WZF4</accession>
<sequence>MRISRSRTLTAAAIASIGLLGLVGCSSAEEEAPETEQSVESEPAEVEETEEAEAPSAEGQPAWANPVTEGGELISTIELDDGVTVEVYQVGTTTATKTGQFVDPDTNEPIIAEGDEIVFVNYVVSNTGDPIDLGSSFVSIDARYDDWPYMQGMDSVVDSDLFEEQGVNDGALADGSYVDPSVYTLGTGESFSYGENFPYQAGSPITFDVSMTPVDAEGELLHDDRMEAEGTGTIA</sequence>
<feature type="compositionally biased region" description="Acidic residues" evidence="1">
    <location>
        <begin position="28"/>
        <end position="53"/>
    </location>
</feature>
<evidence type="ECO:0000313" key="3">
    <source>
        <dbReference type="EMBL" id="RUR01869.1"/>
    </source>
</evidence>
<keyword evidence="4" id="KW-1185">Reference proteome</keyword>
<proteinExistence type="predicted"/>
<evidence type="ECO:0000256" key="2">
    <source>
        <dbReference type="SAM" id="SignalP"/>
    </source>
</evidence>
<evidence type="ECO:0008006" key="5">
    <source>
        <dbReference type="Google" id="ProtNLM"/>
    </source>
</evidence>
<dbReference type="PROSITE" id="PS51257">
    <property type="entry name" value="PROKAR_LIPOPROTEIN"/>
    <property type="match status" value="1"/>
</dbReference>
<evidence type="ECO:0000313" key="4">
    <source>
        <dbReference type="Proteomes" id="UP000274909"/>
    </source>
</evidence>
<feature type="region of interest" description="Disordered" evidence="1">
    <location>
        <begin position="27"/>
        <end position="67"/>
    </location>
</feature>
<dbReference type="OrthoDB" id="5143857at2"/>
<dbReference type="AlphaFoldDB" id="A0A3S0WZF4"/>
<keyword evidence="2" id="KW-0732">Signal</keyword>
<dbReference type="RefSeq" id="WP_127049834.1">
    <property type="nucleotide sequence ID" value="NZ_RZGZ01000002.1"/>
</dbReference>
<feature type="signal peptide" evidence="2">
    <location>
        <begin position="1"/>
        <end position="28"/>
    </location>
</feature>
<name>A0A3S0WZF4_9MICO</name>
<gene>
    <name evidence="3" type="ORF">ELQ94_10495</name>
</gene>
<comment type="caution">
    <text evidence="3">The sequence shown here is derived from an EMBL/GenBank/DDBJ whole genome shotgun (WGS) entry which is preliminary data.</text>
</comment>
<feature type="chain" id="PRO_5018574345" description="Peptidylprolyl isomerase" evidence="2">
    <location>
        <begin position="29"/>
        <end position="235"/>
    </location>
</feature>
<evidence type="ECO:0000256" key="1">
    <source>
        <dbReference type="SAM" id="MobiDB-lite"/>
    </source>
</evidence>
<dbReference type="EMBL" id="RZGZ01000002">
    <property type="protein sequence ID" value="RUR01869.1"/>
    <property type="molecule type" value="Genomic_DNA"/>
</dbReference>
<dbReference type="Proteomes" id="UP000274909">
    <property type="component" value="Unassembled WGS sequence"/>
</dbReference>